<dbReference type="PANTHER" id="PTHR24567:SF74">
    <property type="entry name" value="HTH-TYPE TRANSCRIPTIONAL REGULATOR ARCR"/>
    <property type="match status" value="1"/>
</dbReference>
<keyword evidence="3" id="KW-1185">Reference proteome</keyword>
<sequence length="170" mass="17911">MFFGKGAGRLRITALVLAGLWLLGAASLCLAASKEEVLAQSDIFSGLTDRQLDLLASISKEELVPAGNKLTTFGEPVEELLVIASGTVKVILPSGNVVAMVGPGTTLGEMGFVDKKNASASLVTQAECRVLKLKASELRSILNDNPLLGYKVMEKIAAKISRSLRARNGV</sequence>
<dbReference type="InterPro" id="IPR018490">
    <property type="entry name" value="cNMP-bd_dom_sf"/>
</dbReference>
<comment type="caution">
    <text evidence="2">The sequence shown here is derived from an EMBL/GenBank/DDBJ whole genome shotgun (WGS) entry which is preliminary data.</text>
</comment>
<dbReference type="SMART" id="SM00100">
    <property type="entry name" value="cNMP"/>
    <property type="match status" value="1"/>
</dbReference>
<dbReference type="AlphaFoldDB" id="A0A0D2HML2"/>
<name>A0A0D2HML2_9BACT</name>
<dbReference type="PROSITE" id="PS50042">
    <property type="entry name" value="CNMP_BINDING_3"/>
    <property type="match status" value="1"/>
</dbReference>
<dbReference type="STRING" id="1429043.X474_22440"/>
<dbReference type="OrthoDB" id="892842at2"/>
<evidence type="ECO:0000259" key="1">
    <source>
        <dbReference type="PROSITE" id="PS50042"/>
    </source>
</evidence>
<proteinExistence type="predicted"/>
<gene>
    <name evidence="2" type="ORF">X474_22440</name>
</gene>
<dbReference type="EMBL" id="AZAC01000044">
    <property type="protein sequence ID" value="KIX11838.1"/>
    <property type="molecule type" value="Genomic_DNA"/>
</dbReference>
<dbReference type="InterPro" id="IPR050397">
    <property type="entry name" value="Env_Response_Regulators"/>
</dbReference>
<dbReference type="InterPro" id="IPR000595">
    <property type="entry name" value="cNMP-bd_dom"/>
</dbReference>
<dbReference type="PANTHER" id="PTHR24567">
    <property type="entry name" value="CRP FAMILY TRANSCRIPTIONAL REGULATORY PROTEIN"/>
    <property type="match status" value="1"/>
</dbReference>
<dbReference type="Pfam" id="PF00027">
    <property type="entry name" value="cNMP_binding"/>
    <property type="match status" value="1"/>
</dbReference>
<dbReference type="RefSeq" id="WP_044351556.1">
    <property type="nucleotide sequence ID" value="NZ_AZAC01000044.1"/>
</dbReference>
<protein>
    <recommendedName>
        <fullName evidence="1">Cyclic nucleotide-binding domain-containing protein</fullName>
    </recommendedName>
</protein>
<dbReference type="GO" id="GO:0005829">
    <property type="term" value="C:cytosol"/>
    <property type="evidence" value="ECO:0007669"/>
    <property type="project" value="TreeGrafter"/>
</dbReference>
<dbReference type="Proteomes" id="UP000032233">
    <property type="component" value="Unassembled WGS sequence"/>
</dbReference>
<dbReference type="InParanoid" id="A0A0D2HML2"/>
<reference evidence="2 3" key="1">
    <citation type="submission" date="2013-11" db="EMBL/GenBank/DDBJ databases">
        <title>Metagenomic analysis of a methanogenic consortium involved in long chain n-alkane degradation.</title>
        <authorList>
            <person name="Davidova I.A."/>
            <person name="Callaghan A.V."/>
            <person name="Wawrik B."/>
            <person name="Pruitt S."/>
            <person name="Marks C."/>
            <person name="Duncan K.E."/>
            <person name="Suflita J.M."/>
        </authorList>
    </citation>
    <scope>NUCLEOTIDE SEQUENCE [LARGE SCALE GENOMIC DNA]</scope>
    <source>
        <strain evidence="2 3">SPR</strain>
    </source>
</reference>
<dbReference type="CDD" id="cd00038">
    <property type="entry name" value="CAP_ED"/>
    <property type="match status" value="1"/>
</dbReference>
<dbReference type="GO" id="GO:0003700">
    <property type="term" value="F:DNA-binding transcription factor activity"/>
    <property type="evidence" value="ECO:0007669"/>
    <property type="project" value="TreeGrafter"/>
</dbReference>
<accession>A0A0D2HML2</accession>
<dbReference type="Gene3D" id="2.60.120.10">
    <property type="entry name" value="Jelly Rolls"/>
    <property type="match status" value="1"/>
</dbReference>
<evidence type="ECO:0000313" key="2">
    <source>
        <dbReference type="EMBL" id="KIX11838.1"/>
    </source>
</evidence>
<dbReference type="InterPro" id="IPR014710">
    <property type="entry name" value="RmlC-like_jellyroll"/>
</dbReference>
<dbReference type="SUPFAM" id="SSF51206">
    <property type="entry name" value="cAMP-binding domain-like"/>
    <property type="match status" value="1"/>
</dbReference>
<feature type="domain" description="Cyclic nucleotide-binding" evidence="1">
    <location>
        <begin position="43"/>
        <end position="159"/>
    </location>
</feature>
<organism evidence="2 3">
    <name type="scientific">Dethiosulfatarculus sandiegensis</name>
    <dbReference type="NCBI Taxonomy" id="1429043"/>
    <lineage>
        <taxon>Bacteria</taxon>
        <taxon>Pseudomonadati</taxon>
        <taxon>Thermodesulfobacteriota</taxon>
        <taxon>Desulfarculia</taxon>
        <taxon>Desulfarculales</taxon>
        <taxon>Desulfarculaceae</taxon>
        <taxon>Dethiosulfatarculus</taxon>
    </lineage>
</organism>
<evidence type="ECO:0000313" key="3">
    <source>
        <dbReference type="Proteomes" id="UP000032233"/>
    </source>
</evidence>